<name>A0A1X6Z316_9RHOB</name>
<proteinExistence type="predicted"/>
<keyword evidence="2" id="KW-1185">Reference proteome</keyword>
<dbReference type="CDD" id="cd10440">
    <property type="entry name" value="GIY-YIG_COG3680"/>
    <property type="match status" value="1"/>
</dbReference>
<gene>
    <name evidence="1" type="ORF">ROG8370_01607</name>
</gene>
<dbReference type="EMBL" id="FWFJ01000012">
    <property type="protein sequence ID" value="SLN39051.1"/>
    <property type="molecule type" value="Genomic_DNA"/>
</dbReference>
<dbReference type="AlphaFoldDB" id="A0A1X6Z316"/>
<organism evidence="1 2">
    <name type="scientific">Roseovarius gaetbuli</name>
    <dbReference type="NCBI Taxonomy" id="1356575"/>
    <lineage>
        <taxon>Bacteria</taxon>
        <taxon>Pseudomonadati</taxon>
        <taxon>Pseudomonadota</taxon>
        <taxon>Alphaproteobacteria</taxon>
        <taxon>Rhodobacterales</taxon>
        <taxon>Roseobacteraceae</taxon>
        <taxon>Roseovarius</taxon>
    </lineage>
</organism>
<sequence>MNQRAEIPIFEGLRAEAATFLGSSFTDRWYTYVLCRPDGTPFYVGKGSGRRMLEHELEAMRQSLAPRSNPLKCNVIRKIFRQNGQILYRLDRTYAEDQQRDCLLREAALIARYGRIPDGGILTNLAAGLGAEAELHPISRKRHADTLSGVPNKNPERAALNLYLRSFGMVESTCIKPLSQYRPYTSTVSSKPRTQASRRMCYALMASAVAHGMTLEAGAAIPRSFVHRPDPDDWPEGVEMPEAVEAIIENGVSSVILKVGLAELLPASDPKDEAYQMNSSQISILIQIVGRRALELRGLI</sequence>
<evidence type="ECO:0000313" key="1">
    <source>
        <dbReference type="EMBL" id="SLN39051.1"/>
    </source>
</evidence>
<dbReference type="Proteomes" id="UP000194012">
    <property type="component" value="Unassembled WGS sequence"/>
</dbReference>
<accession>A0A1X6Z316</accession>
<reference evidence="2" key="1">
    <citation type="submission" date="2017-03" db="EMBL/GenBank/DDBJ databases">
        <authorList>
            <person name="Rodrigo-Torres L."/>
            <person name="Arahal R.D."/>
            <person name="Lucena T."/>
        </authorList>
    </citation>
    <scope>NUCLEOTIDE SEQUENCE [LARGE SCALE GENOMIC DNA]</scope>
    <source>
        <strain evidence="2">CECT 8370</strain>
    </source>
</reference>
<evidence type="ECO:0000313" key="2">
    <source>
        <dbReference type="Proteomes" id="UP000194012"/>
    </source>
</evidence>
<evidence type="ECO:0008006" key="3">
    <source>
        <dbReference type="Google" id="ProtNLM"/>
    </source>
</evidence>
<dbReference type="OrthoDB" id="7594329at2"/>
<dbReference type="RefSeq" id="WP_139838081.1">
    <property type="nucleotide sequence ID" value="NZ_FWFJ01000012.1"/>
</dbReference>
<protein>
    <recommendedName>
        <fullName evidence="3">GIY-YIG domain-containing protein</fullName>
    </recommendedName>
</protein>